<reference evidence="12" key="1">
    <citation type="submission" date="2013-02" db="EMBL/GenBank/DDBJ databases">
        <title>The complete genome sequence of Corynebacterium casei LMG S-19264 (=DSM 44701).</title>
        <authorList>
            <person name="Ruckert C."/>
            <person name="Albersmeier A."/>
            <person name="Kalinowski J."/>
        </authorList>
    </citation>
    <scope>NUCLEOTIDE SEQUENCE [LARGE SCALE GENOMIC DNA]</scope>
    <source>
        <strain evidence="12">LMG S-19264</strain>
    </source>
</reference>
<evidence type="ECO:0000259" key="10">
    <source>
        <dbReference type="Pfam" id="PF12821"/>
    </source>
</evidence>
<feature type="region of interest" description="Disordered" evidence="7">
    <location>
        <begin position="534"/>
        <end position="554"/>
    </location>
</feature>
<gene>
    <name evidence="11" type="ORF">CCASEI_12350</name>
</gene>
<dbReference type="InterPro" id="IPR024528">
    <property type="entry name" value="ThrE_2"/>
</dbReference>
<evidence type="ECO:0000256" key="6">
    <source>
        <dbReference type="ARBA" id="ARBA00034125"/>
    </source>
</evidence>
<dbReference type="PANTHER" id="PTHR34390">
    <property type="entry name" value="UPF0442 PROTEIN YJJB-RELATED"/>
    <property type="match status" value="1"/>
</dbReference>
<evidence type="ECO:0000256" key="2">
    <source>
        <dbReference type="ARBA" id="ARBA00022475"/>
    </source>
</evidence>
<feature type="transmembrane region" description="Helical" evidence="8">
    <location>
        <begin position="431"/>
        <end position="449"/>
    </location>
</feature>
<feature type="transmembrane region" description="Helical" evidence="8">
    <location>
        <begin position="351"/>
        <end position="373"/>
    </location>
</feature>
<keyword evidence="4 8" id="KW-1133">Transmembrane helix</keyword>
<dbReference type="PANTHER" id="PTHR34390:SF2">
    <property type="entry name" value="SUCCINATE TRANSPORTER SUBUNIT YJJP-RELATED"/>
    <property type="match status" value="1"/>
</dbReference>
<feature type="transmembrane region" description="Helical" evidence="8">
    <location>
        <begin position="403"/>
        <end position="424"/>
    </location>
</feature>
<keyword evidence="3 8" id="KW-0812">Transmembrane</keyword>
<feature type="transmembrane region" description="Helical" evidence="8">
    <location>
        <begin position="314"/>
        <end position="339"/>
    </location>
</feature>
<feature type="transmembrane region" description="Helical" evidence="8">
    <location>
        <begin position="251"/>
        <end position="275"/>
    </location>
</feature>
<evidence type="ECO:0000256" key="7">
    <source>
        <dbReference type="SAM" id="MobiDB-lite"/>
    </source>
</evidence>
<comment type="subcellular location">
    <subcellularLocation>
        <location evidence="1">Cell membrane</location>
        <topology evidence="1">Multi-pass membrane protein</topology>
    </subcellularLocation>
</comment>
<evidence type="ECO:0000256" key="3">
    <source>
        <dbReference type="ARBA" id="ARBA00022692"/>
    </source>
</evidence>
<dbReference type="Pfam" id="PF12821">
    <property type="entry name" value="ThrE_2"/>
    <property type="match status" value="1"/>
</dbReference>
<protein>
    <submittedName>
        <fullName evidence="11">Amino acid export carrier protein</fullName>
    </submittedName>
</protein>
<accession>A0ABN4CFW0</accession>
<evidence type="ECO:0000256" key="8">
    <source>
        <dbReference type="SAM" id="Phobius"/>
    </source>
</evidence>
<feature type="compositionally biased region" description="Low complexity" evidence="7">
    <location>
        <begin position="610"/>
        <end position="623"/>
    </location>
</feature>
<dbReference type="EMBL" id="CP004350">
    <property type="protein sequence ID" value="AHI21020.1"/>
    <property type="molecule type" value="Genomic_DNA"/>
</dbReference>
<feature type="transmembrane region" description="Helical" evidence="8">
    <location>
        <begin position="380"/>
        <end position="397"/>
    </location>
</feature>
<keyword evidence="12" id="KW-1185">Reference proteome</keyword>
<evidence type="ECO:0000256" key="1">
    <source>
        <dbReference type="ARBA" id="ARBA00004651"/>
    </source>
</evidence>
<feature type="transmembrane region" description="Helical" evidence="8">
    <location>
        <begin position="281"/>
        <end position="302"/>
    </location>
</feature>
<evidence type="ECO:0000259" key="9">
    <source>
        <dbReference type="Pfam" id="PF06738"/>
    </source>
</evidence>
<name>A0ABN4CFW0_9CORY</name>
<keyword evidence="5 8" id="KW-0472">Membrane</keyword>
<evidence type="ECO:0000313" key="11">
    <source>
        <dbReference type="EMBL" id="AHI21020.1"/>
    </source>
</evidence>
<keyword evidence="2" id="KW-1003">Cell membrane</keyword>
<comment type="similarity">
    <text evidence="6">Belongs to the ThrE exporter (TC 2.A.79) family.</text>
</comment>
<evidence type="ECO:0000256" key="5">
    <source>
        <dbReference type="ARBA" id="ARBA00023136"/>
    </source>
</evidence>
<organism evidence="11 12">
    <name type="scientific">Corynebacterium casei LMG S-19264</name>
    <dbReference type="NCBI Taxonomy" id="1285583"/>
    <lineage>
        <taxon>Bacteria</taxon>
        <taxon>Bacillati</taxon>
        <taxon>Actinomycetota</taxon>
        <taxon>Actinomycetes</taxon>
        <taxon>Mycobacteriales</taxon>
        <taxon>Corynebacteriaceae</taxon>
        <taxon>Corynebacterium</taxon>
    </lineage>
</organism>
<dbReference type="Pfam" id="PF06738">
    <property type="entry name" value="ThrE"/>
    <property type="match status" value="1"/>
</dbReference>
<dbReference type="NCBIfam" id="NF047720">
    <property type="entry name" value="ThrSerExpThrE"/>
    <property type="match status" value="1"/>
</dbReference>
<feature type="domain" description="Threonine/Serine exporter ThrE" evidence="10">
    <location>
        <begin position="364"/>
        <end position="484"/>
    </location>
</feature>
<sequence length="644" mass="67982">MSVFESFKARLFKGDKSETSAEGTSATSSIHDEDSTVHGILTGEFPEGFLNTDHVATVDTAMAAPPPSPLAPVDLTDPAQVTGVMEIAARIGEILIFSGSSNADARAQVYLAAASYGLHYCHVDIVMSTITIHTNIGTGSKRQPLTVVRSAPKWTVNFSKLSAVDRLIRSIHTGMTPPAVAEQALDDIEAMKSPRTIFTELLGWGTMGGAFSVMLGGNVFVAIMSFFVAFSIMAVVIWMDGLRIPPFYHNIVGGFMAVVPAAVVYNIASTLGLAFSPSQVIGMGIIVLVAGLTLVQSIIDGITRAPVTSTARFFEALLSTGAIVGGVGLGIQFSAWIGYPLPPLASMSSPVYYEIPLLVLAGGIGSAALGFALHASWTEVLISGATAASGMLFYYFVVVPFGASVVVASGISAIVVGLAGGLLARRFFIPPLITMIVGYTPMLPGLTLYRGMYASLNEQFITGISNLATALAIAGALAAGVLLGERGARRLRRPKHFRPYTAFKRISRYSVVQAKGLAAKAQKIPRVPMAPLAPRVNRPELPPIQGPTAPPEATTTVYADATPTAQWEVEPNEHAYDEAWPPRTTFPAQHWPDEEAPTVYTSPGTEEFVAQRSAAEEAQAAEQGNSAEPAGENEGDAASQGEIR</sequence>
<evidence type="ECO:0000313" key="12">
    <source>
        <dbReference type="Proteomes" id="UP000019226"/>
    </source>
</evidence>
<evidence type="ECO:0000256" key="4">
    <source>
        <dbReference type="ARBA" id="ARBA00022989"/>
    </source>
</evidence>
<dbReference type="Proteomes" id="UP000019226">
    <property type="component" value="Chromosome"/>
</dbReference>
<feature type="domain" description="Threonine/serine exporter-like N-terminal" evidence="9">
    <location>
        <begin position="87"/>
        <end position="333"/>
    </location>
</feature>
<feature type="transmembrane region" description="Helical" evidence="8">
    <location>
        <begin position="220"/>
        <end position="239"/>
    </location>
</feature>
<dbReference type="InterPro" id="IPR010619">
    <property type="entry name" value="ThrE-like_N"/>
</dbReference>
<proteinExistence type="inferred from homology"/>
<feature type="region of interest" description="Disordered" evidence="7">
    <location>
        <begin position="581"/>
        <end position="644"/>
    </location>
</feature>
<feature type="transmembrane region" description="Helical" evidence="8">
    <location>
        <begin position="461"/>
        <end position="483"/>
    </location>
</feature>
<dbReference type="InterPro" id="IPR050539">
    <property type="entry name" value="ThrE_Dicarb/AminoAcid_Exp"/>
</dbReference>
<feature type="compositionally biased region" description="Pro residues" evidence="7">
    <location>
        <begin position="540"/>
        <end position="550"/>
    </location>
</feature>